<keyword evidence="9" id="KW-1185">Reference proteome</keyword>
<feature type="domain" description="RDD" evidence="7">
    <location>
        <begin position="235"/>
        <end position="380"/>
    </location>
</feature>
<proteinExistence type="predicted"/>
<gene>
    <name evidence="8" type="ORF">GC093_13605</name>
</gene>
<feature type="transmembrane region" description="Helical" evidence="5">
    <location>
        <begin position="322"/>
        <end position="342"/>
    </location>
</feature>
<keyword evidence="3 5" id="KW-1133">Transmembrane helix</keyword>
<dbReference type="InterPro" id="IPR010432">
    <property type="entry name" value="RDD"/>
</dbReference>
<evidence type="ECO:0000313" key="9">
    <source>
        <dbReference type="Proteomes" id="UP000641588"/>
    </source>
</evidence>
<dbReference type="PANTHER" id="PTHR36834:SF1">
    <property type="entry name" value="INTEGRAL MEMBRANE PROTEIN"/>
    <property type="match status" value="1"/>
</dbReference>
<evidence type="ECO:0000256" key="2">
    <source>
        <dbReference type="ARBA" id="ARBA00022692"/>
    </source>
</evidence>
<feature type="domain" description="VanZ-like" evidence="6">
    <location>
        <begin position="65"/>
        <end position="211"/>
    </location>
</feature>
<accession>A0A972H109</accession>
<evidence type="ECO:0008006" key="10">
    <source>
        <dbReference type="Google" id="ProtNLM"/>
    </source>
</evidence>
<feature type="transmembrane region" description="Helical" evidence="5">
    <location>
        <begin position="235"/>
        <end position="257"/>
    </location>
</feature>
<comment type="subcellular location">
    <subcellularLocation>
        <location evidence="1">Membrane</location>
        <topology evidence="1">Multi-pass membrane protein</topology>
    </subcellularLocation>
</comment>
<dbReference type="EMBL" id="WHOD01000055">
    <property type="protein sequence ID" value="NOU94246.1"/>
    <property type="molecule type" value="Genomic_DNA"/>
</dbReference>
<evidence type="ECO:0000256" key="3">
    <source>
        <dbReference type="ARBA" id="ARBA00022989"/>
    </source>
</evidence>
<feature type="transmembrane region" description="Helical" evidence="5">
    <location>
        <begin position="130"/>
        <end position="150"/>
    </location>
</feature>
<feature type="transmembrane region" description="Helical" evidence="5">
    <location>
        <begin position="21"/>
        <end position="48"/>
    </location>
</feature>
<dbReference type="Proteomes" id="UP000641588">
    <property type="component" value="Unassembled WGS sequence"/>
</dbReference>
<feature type="transmembrane region" description="Helical" evidence="5">
    <location>
        <begin position="277"/>
        <end position="301"/>
    </location>
</feature>
<dbReference type="InterPro" id="IPR021192">
    <property type="entry name" value="UCP031578_Vanz/RDD"/>
</dbReference>
<keyword evidence="2 5" id="KW-0812">Transmembrane</keyword>
<dbReference type="InterPro" id="IPR053150">
    <property type="entry name" value="Teicoplanin_resist-assoc"/>
</dbReference>
<organism evidence="8 9">
    <name type="scientific">Paenibacillus foliorum</name>
    <dbReference type="NCBI Taxonomy" id="2654974"/>
    <lineage>
        <taxon>Bacteria</taxon>
        <taxon>Bacillati</taxon>
        <taxon>Bacillota</taxon>
        <taxon>Bacilli</taxon>
        <taxon>Bacillales</taxon>
        <taxon>Paenibacillaceae</taxon>
        <taxon>Paenibacillus</taxon>
    </lineage>
</organism>
<evidence type="ECO:0000259" key="6">
    <source>
        <dbReference type="Pfam" id="PF04892"/>
    </source>
</evidence>
<dbReference type="GO" id="GO:0016020">
    <property type="term" value="C:membrane"/>
    <property type="evidence" value="ECO:0007669"/>
    <property type="project" value="UniProtKB-SubCell"/>
</dbReference>
<name>A0A972H109_9BACL</name>
<feature type="transmembrane region" description="Helical" evidence="5">
    <location>
        <begin position="157"/>
        <end position="182"/>
    </location>
</feature>
<dbReference type="AlphaFoldDB" id="A0A972H109"/>
<dbReference type="PANTHER" id="PTHR36834">
    <property type="entry name" value="MEMBRANE PROTEIN-RELATED"/>
    <property type="match status" value="1"/>
</dbReference>
<evidence type="ECO:0000313" key="8">
    <source>
        <dbReference type="EMBL" id="NOU94246.1"/>
    </source>
</evidence>
<dbReference type="PIRSF" id="PIRSF031578">
    <property type="entry name" value="Uncharacterised_Vanz_RDD-cont"/>
    <property type="match status" value="1"/>
</dbReference>
<comment type="caution">
    <text evidence="8">The sequence shown here is derived from an EMBL/GenBank/DDBJ whole genome shotgun (WGS) entry which is preliminary data.</text>
</comment>
<dbReference type="Pfam" id="PF06271">
    <property type="entry name" value="RDD"/>
    <property type="match status" value="1"/>
</dbReference>
<feature type="transmembrane region" description="Helical" evidence="5">
    <location>
        <begin position="194"/>
        <end position="215"/>
    </location>
</feature>
<reference evidence="8" key="1">
    <citation type="submission" date="2019-10" db="EMBL/GenBank/DDBJ databases">
        <title>Description of Paenibacillus glebae sp. nov.</title>
        <authorList>
            <person name="Carlier A."/>
            <person name="Qi S."/>
        </authorList>
    </citation>
    <scope>NUCLEOTIDE SEQUENCE</scope>
    <source>
        <strain evidence="8">LMG 31456</strain>
    </source>
</reference>
<dbReference type="Pfam" id="PF04892">
    <property type="entry name" value="VanZ"/>
    <property type="match status" value="1"/>
</dbReference>
<evidence type="ECO:0000256" key="1">
    <source>
        <dbReference type="ARBA" id="ARBA00004141"/>
    </source>
</evidence>
<protein>
    <recommendedName>
        <fullName evidence="10">VanZ family protein</fullName>
    </recommendedName>
</protein>
<evidence type="ECO:0000256" key="4">
    <source>
        <dbReference type="ARBA" id="ARBA00023136"/>
    </source>
</evidence>
<feature type="transmembrane region" description="Helical" evidence="5">
    <location>
        <begin position="60"/>
        <end position="81"/>
    </location>
</feature>
<feature type="transmembrane region" description="Helical" evidence="5">
    <location>
        <begin position="348"/>
        <end position="373"/>
    </location>
</feature>
<keyword evidence="4 5" id="KW-0472">Membrane</keyword>
<dbReference type="InterPro" id="IPR006976">
    <property type="entry name" value="VanZ-like"/>
</dbReference>
<evidence type="ECO:0000259" key="7">
    <source>
        <dbReference type="Pfam" id="PF06271"/>
    </source>
</evidence>
<evidence type="ECO:0000256" key="5">
    <source>
        <dbReference type="SAM" id="Phobius"/>
    </source>
</evidence>
<sequence>MKYLRSTLTTIMRREHVLGSHLLPIKAALITFPLIALLLTIPSLIYNYWRYAYVNVFRMILMYSFVLFMLTAYYLVILPLPETRDTCSQQLPGTKYYTLLLFTFVFDFMKETQVVWEDPSTYSKVLHERAFQQVVFNFILLLPLGVYIRYYFRRKWLVALGAGFLVSLFFEVTQLTGLYGIYNCPYRIFDVNDLLLNTSGVLAGYWIAPVLLFLFPRKEALDQHIDWGIKPVGYIHRMLAFLIDGWLIMWIVAGISIPNQFKLGKMAMLLEYPLTMFVVILGYSIALPYITNGCTFGLWLLRLRIAGNQPRLRFKEIIIRNGSLFYGYGGLSYLILSVVITEMDQNRYVAYTLFICFTIMQLVFVSHFVVVVFQRKRRFFYERLSETAVVRNLGIDT</sequence>